<dbReference type="AlphaFoldDB" id="K4KV38"/>
<keyword evidence="3" id="KW-1185">Reference proteome</keyword>
<dbReference type="Pfam" id="PF10263">
    <property type="entry name" value="SprT-like"/>
    <property type="match status" value="1"/>
</dbReference>
<dbReference type="HOGENOM" id="CLU_068645_0_0_6"/>
<evidence type="ECO:0000313" key="3">
    <source>
        <dbReference type="Proteomes" id="UP000000466"/>
    </source>
</evidence>
<name>K4KV38_SIMAS</name>
<proteinExistence type="predicted"/>
<evidence type="ECO:0000259" key="1">
    <source>
        <dbReference type="Pfam" id="PF10263"/>
    </source>
</evidence>
<protein>
    <submittedName>
        <fullName evidence="2">Zinc metallopeptidase</fullName>
    </submittedName>
</protein>
<reference evidence="2 3" key="1">
    <citation type="journal article" date="2013" name="Genome Announc.">
        <title>Complete genome sequence of Simiduia agarivorans SA1(T), a marine bacterium able to degrade a variety of polysaccharides.</title>
        <authorList>
            <person name="Lin S.Y."/>
            <person name="Shieh W.Y."/>
            <person name="Chen J.S."/>
            <person name="Tang S.L."/>
        </authorList>
    </citation>
    <scope>NUCLEOTIDE SEQUENCE [LARGE SCALE GENOMIC DNA]</scope>
    <source>
        <strain evidence="3">DSM 21679 / JCM 13881 / BCRC 17597 / SA1</strain>
    </source>
</reference>
<evidence type="ECO:0000313" key="2">
    <source>
        <dbReference type="EMBL" id="AFU97802.1"/>
    </source>
</evidence>
<sequence>MNPTNALYQSLLDAYGHFNTALFDGKLPPVMFTVQRQKELMGYFAPDRWTSLEGTRCHEIGINPANMGRSRVVEVLQTLVHEMVHCWQYIYGKPSRSCYHNTEWAYKMIDVGLQPSDTGLPGGAITGQHMNDYPIEGGRFLLACHALVKSNGFNFPWIYRFMLPNSYAIAHQAVESSPLNTNLERIKTETAVVMSDFNPEALSDEAVTQYLYSSYQDILPKDTLVQLKPAPKTKSKYQCPGCQANVWGKAGLDIVCGRCQVPFDVI</sequence>
<organism evidence="2 3">
    <name type="scientific">Simiduia agarivorans (strain DSM 21679 / JCM 13881 / BCRC 17597 / SA1)</name>
    <dbReference type="NCBI Taxonomy" id="1117647"/>
    <lineage>
        <taxon>Bacteria</taxon>
        <taxon>Pseudomonadati</taxon>
        <taxon>Pseudomonadota</taxon>
        <taxon>Gammaproteobacteria</taxon>
        <taxon>Cellvibrionales</taxon>
        <taxon>Cellvibrionaceae</taxon>
        <taxon>Simiduia</taxon>
    </lineage>
</organism>
<dbReference type="OrthoDB" id="5298817at2"/>
<gene>
    <name evidence="2" type="ordered locus">M5M_02955</name>
</gene>
<dbReference type="eggNOG" id="COG3091">
    <property type="taxonomic scope" value="Bacteria"/>
</dbReference>
<feature type="domain" description="SprT-like" evidence="1">
    <location>
        <begin position="15"/>
        <end position="112"/>
    </location>
</feature>
<accession>K4KV38</accession>
<dbReference type="KEGG" id="saga:M5M_02955"/>
<dbReference type="RefSeq" id="WP_015045975.1">
    <property type="nucleotide sequence ID" value="NC_018868.3"/>
</dbReference>
<dbReference type="STRING" id="1117647.M5M_02955"/>
<dbReference type="InterPro" id="IPR006640">
    <property type="entry name" value="SprT-like_domain"/>
</dbReference>
<dbReference type="Proteomes" id="UP000000466">
    <property type="component" value="Chromosome"/>
</dbReference>
<dbReference type="GO" id="GO:0006950">
    <property type="term" value="P:response to stress"/>
    <property type="evidence" value="ECO:0007669"/>
    <property type="project" value="UniProtKB-ARBA"/>
</dbReference>
<dbReference type="EMBL" id="CP003746">
    <property type="protein sequence ID" value="AFU97802.1"/>
    <property type="molecule type" value="Genomic_DNA"/>
</dbReference>